<dbReference type="PANTHER" id="PTHR42831">
    <property type="entry name" value="FE-S PROTEIN MATURATION AUXILIARY FACTOR YITW"/>
    <property type="match status" value="1"/>
</dbReference>
<evidence type="ECO:0000313" key="3">
    <source>
        <dbReference type="Proteomes" id="UP000054608"/>
    </source>
</evidence>
<dbReference type="Gene3D" id="3.30.300.130">
    <property type="entry name" value="Fe-S cluster assembly (FSCA)"/>
    <property type="match status" value="1"/>
</dbReference>
<evidence type="ECO:0000259" key="1">
    <source>
        <dbReference type="Pfam" id="PF01883"/>
    </source>
</evidence>
<accession>A0A0W0XR22</accession>
<dbReference type="PATRIC" id="fig|458.5.peg.2172"/>
<reference evidence="2 3" key="1">
    <citation type="submission" date="2015-11" db="EMBL/GenBank/DDBJ databases">
        <title>Genomic analysis of 38 Legionella species identifies large and diverse effector repertoires.</title>
        <authorList>
            <person name="Burstein D."/>
            <person name="Amaro F."/>
            <person name="Zusman T."/>
            <person name="Lifshitz Z."/>
            <person name="Cohen O."/>
            <person name="Gilbert J.A."/>
            <person name="Pupko T."/>
            <person name="Shuman H.A."/>
            <person name="Segal G."/>
        </authorList>
    </citation>
    <scope>NUCLEOTIDE SEQUENCE [LARGE SCALE GENOMIC DNA]</scope>
    <source>
        <strain evidence="2 3">WA-270A-C2</strain>
    </source>
</reference>
<keyword evidence="3" id="KW-1185">Reference proteome</keyword>
<sequence length="111" mass="12486">MFGFKKKQDLDVLKDNAIAALKTVYDPEIPVNIYDLGLIYDVSIDEEHHVQVKMTLTTPGCPVAQTFPGTVEQAVNKVEGVSDCTVELVWDPPWTQERMTEAARLELGIFY</sequence>
<dbReference type="PANTHER" id="PTHR42831:SF1">
    <property type="entry name" value="FE-S PROTEIN MATURATION AUXILIARY FACTOR YITW"/>
    <property type="match status" value="1"/>
</dbReference>
<dbReference type="SUPFAM" id="SSF117916">
    <property type="entry name" value="Fe-S cluster assembly (FSCA) domain-like"/>
    <property type="match status" value="1"/>
</dbReference>
<dbReference type="Proteomes" id="UP000054608">
    <property type="component" value="Unassembled WGS sequence"/>
</dbReference>
<evidence type="ECO:0000313" key="2">
    <source>
        <dbReference type="EMBL" id="KTD47159.1"/>
    </source>
</evidence>
<dbReference type="InterPro" id="IPR052339">
    <property type="entry name" value="Fe-S_Maturation_MIP18"/>
</dbReference>
<protein>
    <submittedName>
        <fullName evidence="2">Metal-sulfur cluster biosynthetic enzyme</fullName>
    </submittedName>
</protein>
<dbReference type="InterPro" id="IPR014291">
    <property type="entry name" value="SUF_FeS_clus_asmbl-assoc"/>
</dbReference>
<name>A0A0W0XR22_9GAMM</name>
<dbReference type="NCBIfam" id="TIGR02945">
    <property type="entry name" value="SUF_assoc"/>
    <property type="match status" value="1"/>
</dbReference>
<dbReference type="InterPro" id="IPR002744">
    <property type="entry name" value="MIP18-like"/>
</dbReference>
<dbReference type="AlphaFoldDB" id="A0A0W0XR22"/>
<gene>
    <name evidence="2" type="ORF">Lrub_2081</name>
</gene>
<proteinExistence type="predicted"/>
<dbReference type="InterPro" id="IPR034904">
    <property type="entry name" value="FSCA_dom_sf"/>
</dbReference>
<organism evidence="2 3">
    <name type="scientific">Legionella rubrilucens</name>
    <dbReference type="NCBI Taxonomy" id="458"/>
    <lineage>
        <taxon>Bacteria</taxon>
        <taxon>Pseudomonadati</taxon>
        <taxon>Pseudomonadota</taxon>
        <taxon>Gammaproteobacteria</taxon>
        <taxon>Legionellales</taxon>
        <taxon>Legionellaceae</taxon>
        <taxon>Legionella</taxon>
    </lineage>
</organism>
<dbReference type="EMBL" id="LNYT01000020">
    <property type="protein sequence ID" value="KTD47159.1"/>
    <property type="molecule type" value="Genomic_DNA"/>
</dbReference>
<dbReference type="STRING" id="458.Lrub_2081"/>
<dbReference type="RefSeq" id="WP_058532065.1">
    <property type="nucleotide sequence ID" value="NZ_CAAAIN010000002.1"/>
</dbReference>
<feature type="domain" description="MIP18 family-like" evidence="1">
    <location>
        <begin position="15"/>
        <end position="87"/>
    </location>
</feature>
<comment type="caution">
    <text evidence="2">The sequence shown here is derived from an EMBL/GenBank/DDBJ whole genome shotgun (WGS) entry which is preliminary data.</text>
</comment>
<dbReference type="Pfam" id="PF01883">
    <property type="entry name" value="FeS_assembly_P"/>
    <property type="match status" value="1"/>
</dbReference>
<dbReference type="OrthoDB" id="9805360at2"/>